<dbReference type="NCBIfam" id="TIGR00070">
    <property type="entry name" value="hisG"/>
    <property type="match status" value="1"/>
</dbReference>
<evidence type="ECO:0000256" key="8">
    <source>
        <dbReference type="ARBA" id="ARBA00022605"/>
    </source>
</evidence>
<name>A0A437S5I4_9FIRM</name>
<dbReference type="HAMAP" id="MF_01018">
    <property type="entry name" value="HisG_Short"/>
    <property type="match status" value="1"/>
</dbReference>
<evidence type="ECO:0000256" key="12">
    <source>
        <dbReference type="ARBA" id="ARBA00022840"/>
    </source>
</evidence>
<evidence type="ECO:0000256" key="7">
    <source>
        <dbReference type="ARBA" id="ARBA00022490"/>
    </source>
</evidence>
<evidence type="ECO:0000313" key="18">
    <source>
        <dbReference type="Proteomes" id="UP000288812"/>
    </source>
</evidence>
<keyword evidence="13 15" id="KW-0368">Histidine biosynthesis</keyword>
<dbReference type="GO" id="GO:0140096">
    <property type="term" value="F:catalytic activity, acting on a protein"/>
    <property type="evidence" value="ECO:0007669"/>
    <property type="project" value="UniProtKB-ARBA"/>
</dbReference>
<evidence type="ECO:0000256" key="2">
    <source>
        <dbReference type="ARBA" id="ARBA00004496"/>
    </source>
</evidence>
<comment type="similarity">
    <text evidence="4 15">Belongs to the ATP phosphoribosyltransferase family. Short subfamily.</text>
</comment>
<keyword evidence="12 15" id="KW-0067">ATP-binding</keyword>
<dbReference type="GO" id="GO:0005737">
    <property type="term" value="C:cytoplasm"/>
    <property type="evidence" value="ECO:0007669"/>
    <property type="project" value="UniProtKB-SubCell"/>
</dbReference>
<keyword evidence="11 15" id="KW-0547">Nucleotide-binding</keyword>
<dbReference type="CDD" id="cd13595">
    <property type="entry name" value="PBP2_HisGs"/>
    <property type="match status" value="1"/>
</dbReference>
<comment type="subcellular location">
    <subcellularLocation>
        <location evidence="2 15">Cytoplasm</location>
    </subcellularLocation>
</comment>
<evidence type="ECO:0000256" key="15">
    <source>
        <dbReference type="HAMAP-Rule" id="MF_01018"/>
    </source>
</evidence>
<evidence type="ECO:0000256" key="10">
    <source>
        <dbReference type="ARBA" id="ARBA00022679"/>
    </source>
</evidence>
<dbReference type="Gene3D" id="3.40.190.10">
    <property type="entry name" value="Periplasmic binding protein-like II"/>
    <property type="match status" value="2"/>
</dbReference>
<organism evidence="17 18">
    <name type="scientific">Anaerosphaera multitolerans</name>
    <dbReference type="NCBI Taxonomy" id="2487351"/>
    <lineage>
        <taxon>Bacteria</taxon>
        <taxon>Bacillati</taxon>
        <taxon>Bacillota</taxon>
        <taxon>Tissierellia</taxon>
        <taxon>Tissierellales</taxon>
        <taxon>Peptoniphilaceae</taxon>
        <taxon>Anaerosphaera</taxon>
    </lineage>
</organism>
<comment type="caution">
    <text evidence="17">The sequence shown here is derived from an EMBL/GenBank/DDBJ whole genome shotgun (WGS) entry which is preliminary data.</text>
</comment>
<comment type="subunit">
    <text evidence="15">Heteromultimer composed of HisG and HisZ subunits.</text>
</comment>
<sequence length="537" mass="60937">MKNYFINGSKYLVDQQISEINKIGSTIIDCAKEEGYIQISTPYFENYELFKNYGKLNTLTMTKLIDKDGEVLVLRPDATIAAAKIVSSVYKNSKEVIKLCYLDTIFREYKSPKNYGRDFLQGGIEIFGLDSPEEDCEVIEMALKMLNQIGMVNIQLDIGNVAYQEEYFKTLNISENCKCKIKNLIDSKNLSDLNEFLKVLDIDSTDKYFIKLLPNLFGEFDKTYKLAKNYCKNSLMESALNRLKSIYTILKRDTSLNLKLDLSFTNNLNYYTDLIFKVYAGSLHVPVVSGGRCNNLAGDFGMQRPCCGFGINVNFIHEFWEEDSYDSIVHIALAKGRVHKEAMKQFEKCGLSFPEYSENSRKLLFLDSTGTVEIILVKSPDVPIYVENGAADIGIVGNDILLETPYEVYELMNLNIGKCRISTAKLKNTTINYNKKLSVATKYPSIANDFFNKKEMPINVIKLNGSVELGSLVKMSDLIVDIVETGETLKENNLVEEEKILDISSRLICNKVALKTKNQQVKSIVNMLKNLELKVED</sequence>
<feature type="domain" description="Aminoacyl-transfer RNA synthetases class-II family profile" evidence="16">
    <location>
        <begin position="32"/>
        <end position="444"/>
    </location>
</feature>
<dbReference type="PANTHER" id="PTHR21403:SF8">
    <property type="entry name" value="ATP PHOSPHORIBOSYLTRANSFERASE"/>
    <property type="match status" value="1"/>
</dbReference>
<dbReference type="Gene3D" id="3.30.930.10">
    <property type="entry name" value="Bira Bifunctional Protein, Domain 2"/>
    <property type="match status" value="1"/>
</dbReference>
<dbReference type="EMBL" id="RLIH01000012">
    <property type="protein sequence ID" value="RVU54269.1"/>
    <property type="molecule type" value="Genomic_DNA"/>
</dbReference>
<keyword evidence="9 15" id="KW-0328">Glycosyltransferase</keyword>
<dbReference type="EC" id="2.4.2.17" evidence="5 15"/>
<keyword evidence="10 15" id="KW-0808">Transferase</keyword>
<keyword evidence="7 15" id="KW-0963">Cytoplasm</keyword>
<dbReference type="SUPFAM" id="SSF55681">
    <property type="entry name" value="Class II aaRS and biotin synthetases"/>
    <property type="match status" value="1"/>
</dbReference>
<reference evidence="17 18" key="1">
    <citation type="submission" date="2018-11" db="EMBL/GenBank/DDBJ databases">
        <title>Genome sequencing and assembly of Anaerosphaera sp. nov., GS7-6-2.</title>
        <authorList>
            <person name="Rettenmaier R."/>
            <person name="Liebl W."/>
            <person name="Zverlov V."/>
        </authorList>
    </citation>
    <scope>NUCLEOTIDE SEQUENCE [LARGE SCALE GENOMIC DNA]</scope>
    <source>
        <strain evidence="17 18">GS7-6-2</strain>
    </source>
</reference>
<evidence type="ECO:0000256" key="3">
    <source>
        <dbReference type="ARBA" id="ARBA00004667"/>
    </source>
</evidence>
<dbReference type="PROSITE" id="PS50862">
    <property type="entry name" value="AA_TRNA_LIGASE_II"/>
    <property type="match status" value="1"/>
</dbReference>
<dbReference type="InterPro" id="IPR041715">
    <property type="entry name" value="HisRS-like_core"/>
</dbReference>
<keyword evidence="8 15" id="KW-0028">Amino-acid biosynthesis</keyword>
<keyword evidence="18" id="KW-1185">Reference proteome</keyword>
<dbReference type="GO" id="GO:0003879">
    <property type="term" value="F:ATP phosphoribosyltransferase activity"/>
    <property type="evidence" value="ECO:0007669"/>
    <property type="project" value="UniProtKB-UniRule"/>
</dbReference>
<evidence type="ECO:0000256" key="6">
    <source>
        <dbReference type="ARBA" id="ARBA00020998"/>
    </source>
</evidence>
<dbReference type="InterPro" id="IPR024893">
    <property type="entry name" value="ATP_PRibTrfase_HisG_short"/>
</dbReference>
<dbReference type="InterPro" id="IPR001348">
    <property type="entry name" value="ATP_PRibTrfase_HisG"/>
</dbReference>
<dbReference type="OrthoDB" id="9801867at2"/>
<proteinExistence type="inferred from homology"/>
<evidence type="ECO:0000256" key="1">
    <source>
        <dbReference type="ARBA" id="ARBA00000915"/>
    </source>
</evidence>
<evidence type="ECO:0000259" key="16">
    <source>
        <dbReference type="PROSITE" id="PS50862"/>
    </source>
</evidence>
<dbReference type="Proteomes" id="UP000288812">
    <property type="component" value="Unassembled WGS sequence"/>
</dbReference>
<dbReference type="InterPro" id="IPR006195">
    <property type="entry name" value="aa-tRNA-synth_II"/>
</dbReference>
<evidence type="ECO:0000256" key="11">
    <source>
        <dbReference type="ARBA" id="ARBA00022741"/>
    </source>
</evidence>
<dbReference type="AlphaFoldDB" id="A0A437S5I4"/>
<evidence type="ECO:0000256" key="9">
    <source>
        <dbReference type="ARBA" id="ARBA00022676"/>
    </source>
</evidence>
<dbReference type="GO" id="GO:0000105">
    <property type="term" value="P:L-histidine biosynthetic process"/>
    <property type="evidence" value="ECO:0007669"/>
    <property type="project" value="UniProtKB-UniRule"/>
</dbReference>
<evidence type="ECO:0000256" key="13">
    <source>
        <dbReference type="ARBA" id="ARBA00023102"/>
    </source>
</evidence>
<evidence type="ECO:0000256" key="14">
    <source>
        <dbReference type="ARBA" id="ARBA00024861"/>
    </source>
</evidence>
<dbReference type="GO" id="GO:0005524">
    <property type="term" value="F:ATP binding"/>
    <property type="evidence" value="ECO:0007669"/>
    <property type="project" value="UniProtKB-KW"/>
</dbReference>
<protein>
    <recommendedName>
        <fullName evidence="6 15">ATP phosphoribosyltransferase</fullName>
        <shortName evidence="15">ATP-PRT</shortName>
        <shortName evidence="15">ATP-PRTase</shortName>
        <ecNumber evidence="5 15">2.4.2.17</ecNumber>
    </recommendedName>
</protein>
<dbReference type="RefSeq" id="WP_127724947.1">
    <property type="nucleotide sequence ID" value="NZ_RLIH01000012.1"/>
</dbReference>
<dbReference type="SUPFAM" id="SSF53850">
    <property type="entry name" value="Periplasmic binding protein-like II"/>
    <property type="match status" value="1"/>
</dbReference>
<dbReference type="UniPathway" id="UPA00031">
    <property type="reaction ID" value="UER00006"/>
</dbReference>
<dbReference type="InterPro" id="IPR013820">
    <property type="entry name" value="ATP_PRibTrfase_cat"/>
</dbReference>
<gene>
    <name evidence="15" type="primary">hisG</name>
    <name evidence="17" type="ORF">EF514_08180</name>
</gene>
<comment type="catalytic activity">
    <reaction evidence="1 15">
        <text>1-(5-phospho-beta-D-ribosyl)-ATP + diphosphate = 5-phospho-alpha-D-ribose 1-diphosphate + ATP</text>
        <dbReference type="Rhea" id="RHEA:18473"/>
        <dbReference type="ChEBI" id="CHEBI:30616"/>
        <dbReference type="ChEBI" id="CHEBI:33019"/>
        <dbReference type="ChEBI" id="CHEBI:58017"/>
        <dbReference type="ChEBI" id="CHEBI:73183"/>
        <dbReference type="EC" id="2.4.2.17"/>
    </reaction>
</comment>
<evidence type="ECO:0000256" key="5">
    <source>
        <dbReference type="ARBA" id="ARBA00011946"/>
    </source>
</evidence>
<evidence type="ECO:0000256" key="4">
    <source>
        <dbReference type="ARBA" id="ARBA00009489"/>
    </source>
</evidence>
<comment type="function">
    <text evidence="14 15">Catalyzes the condensation of ATP and 5-phosphoribose 1-diphosphate to form N'-(5'-phosphoribosyl)-ATP (PR-ATP). Has a crucial role in the pathway because the rate of histidine biosynthesis seems to be controlled primarily by regulation of HisG enzymatic activity.</text>
</comment>
<comment type="domain">
    <text evidence="15">Lacks the C-terminal regulatory region which is replaced by HisZ.</text>
</comment>
<dbReference type="Pfam" id="PF01634">
    <property type="entry name" value="HisG"/>
    <property type="match status" value="1"/>
</dbReference>
<dbReference type="Pfam" id="PF13393">
    <property type="entry name" value="tRNA-synt_His"/>
    <property type="match status" value="1"/>
</dbReference>
<dbReference type="PANTHER" id="PTHR21403">
    <property type="entry name" value="ATP PHOSPHORIBOSYLTRANSFERASE ATP-PRTASE"/>
    <property type="match status" value="1"/>
</dbReference>
<comment type="pathway">
    <text evidence="3 15">Amino-acid biosynthesis; L-histidine biosynthesis; L-histidine from 5-phospho-alpha-D-ribose 1-diphosphate: step 1/9.</text>
</comment>
<dbReference type="InterPro" id="IPR045864">
    <property type="entry name" value="aa-tRNA-synth_II/BPL/LPL"/>
</dbReference>
<accession>A0A437S5I4</accession>
<evidence type="ECO:0000313" key="17">
    <source>
        <dbReference type="EMBL" id="RVU54269.1"/>
    </source>
</evidence>